<dbReference type="SUPFAM" id="SSF47413">
    <property type="entry name" value="lambda repressor-like DNA-binding domains"/>
    <property type="match status" value="1"/>
</dbReference>
<dbReference type="InterPro" id="IPR010982">
    <property type="entry name" value="Lambda_DNA-bd_dom_sf"/>
</dbReference>
<dbReference type="Pfam" id="PF01381">
    <property type="entry name" value="HTH_3"/>
    <property type="match status" value="1"/>
</dbReference>
<sequence>MHNECAKNFAPSSMMGKNMHLAGGAGSRIRTERERLGLTQEEFGKLADVSRRTQAAYEADQNSPTIVYLEAISRSGADVWYVLTGNHAPQAVDMEAEDIRALDIWRNIAPDERNAALKMLMGLRDIRLDNGFYAAPRASAR</sequence>
<name>A0A418WP53_9SPHN</name>
<dbReference type="AlphaFoldDB" id="A0A418WP53"/>
<evidence type="ECO:0000313" key="2">
    <source>
        <dbReference type="EMBL" id="RJF93000.1"/>
    </source>
</evidence>
<evidence type="ECO:0000313" key="3">
    <source>
        <dbReference type="Proteomes" id="UP000286100"/>
    </source>
</evidence>
<keyword evidence="3" id="KW-1185">Reference proteome</keyword>
<dbReference type="GO" id="GO:0003677">
    <property type="term" value="F:DNA binding"/>
    <property type="evidence" value="ECO:0007669"/>
    <property type="project" value="InterPro"/>
</dbReference>
<dbReference type="PROSITE" id="PS50943">
    <property type="entry name" value="HTH_CROC1"/>
    <property type="match status" value="1"/>
</dbReference>
<accession>A0A418WP53</accession>
<feature type="domain" description="HTH cro/C1-type" evidence="1">
    <location>
        <begin position="29"/>
        <end position="74"/>
    </location>
</feature>
<dbReference type="InterPro" id="IPR001387">
    <property type="entry name" value="Cro/C1-type_HTH"/>
</dbReference>
<gene>
    <name evidence="2" type="ORF">D3876_01020</name>
</gene>
<dbReference type="CDD" id="cd00093">
    <property type="entry name" value="HTH_XRE"/>
    <property type="match status" value="1"/>
</dbReference>
<dbReference type="EMBL" id="QYUM01000002">
    <property type="protein sequence ID" value="RJF93000.1"/>
    <property type="molecule type" value="Genomic_DNA"/>
</dbReference>
<dbReference type="SMART" id="SM00530">
    <property type="entry name" value="HTH_XRE"/>
    <property type="match status" value="1"/>
</dbReference>
<dbReference type="Proteomes" id="UP000286100">
    <property type="component" value="Unassembled WGS sequence"/>
</dbReference>
<dbReference type="Gene3D" id="1.10.260.40">
    <property type="entry name" value="lambda repressor-like DNA-binding domains"/>
    <property type="match status" value="1"/>
</dbReference>
<protein>
    <submittedName>
        <fullName evidence="2">XRE family transcriptional regulator</fullName>
    </submittedName>
</protein>
<proteinExistence type="predicted"/>
<reference evidence="2 3" key="1">
    <citation type="submission" date="2018-09" db="EMBL/GenBank/DDBJ databases">
        <authorList>
            <person name="Zhu H."/>
        </authorList>
    </citation>
    <scope>NUCLEOTIDE SEQUENCE [LARGE SCALE GENOMIC DNA]</scope>
    <source>
        <strain evidence="2 3">K2R01-6</strain>
    </source>
</reference>
<organism evidence="2 3">
    <name type="scientific">Sphingomonas cavernae</name>
    <dbReference type="NCBI Taxonomy" id="2320861"/>
    <lineage>
        <taxon>Bacteria</taxon>
        <taxon>Pseudomonadati</taxon>
        <taxon>Pseudomonadota</taxon>
        <taxon>Alphaproteobacteria</taxon>
        <taxon>Sphingomonadales</taxon>
        <taxon>Sphingomonadaceae</taxon>
        <taxon>Sphingomonas</taxon>
    </lineage>
</organism>
<comment type="caution">
    <text evidence="2">The sequence shown here is derived from an EMBL/GenBank/DDBJ whole genome shotgun (WGS) entry which is preliminary data.</text>
</comment>
<evidence type="ECO:0000259" key="1">
    <source>
        <dbReference type="PROSITE" id="PS50943"/>
    </source>
</evidence>